<feature type="domain" description="RING-type" evidence="8">
    <location>
        <begin position="13"/>
        <end position="56"/>
    </location>
</feature>
<dbReference type="PROSITE" id="PS50119">
    <property type="entry name" value="ZF_BBOX"/>
    <property type="match status" value="1"/>
</dbReference>
<dbReference type="PANTHER" id="PTHR25465">
    <property type="entry name" value="B-BOX DOMAIN CONTAINING"/>
    <property type="match status" value="1"/>
</dbReference>
<dbReference type="PROSITE" id="PS50188">
    <property type="entry name" value="B302_SPRY"/>
    <property type="match status" value="1"/>
</dbReference>
<dbReference type="InterPro" id="IPR003877">
    <property type="entry name" value="SPRY_dom"/>
</dbReference>
<evidence type="ECO:0000256" key="1">
    <source>
        <dbReference type="ARBA" id="ARBA00022588"/>
    </source>
</evidence>
<evidence type="ECO:0000256" key="3">
    <source>
        <dbReference type="ARBA" id="ARBA00022771"/>
    </source>
</evidence>
<dbReference type="SUPFAM" id="SSF57850">
    <property type="entry name" value="RING/U-box"/>
    <property type="match status" value="1"/>
</dbReference>
<dbReference type="PROSITE" id="PS50089">
    <property type="entry name" value="ZF_RING_2"/>
    <property type="match status" value="1"/>
</dbReference>
<sequence>MAEGNISPDKFCCSVCLDLLKDPVTIPCGHSYCMSCITNCWNQEDQKRIYSCPQCRQTFTSRPALNKNVMFAEMVEELKKTRLQTDVSDQCYAGPEDVKCDVCTERKYKAVKSCLECLNSYCQNHLQQHEQFFHVNKHNLMDPTRRLNEMICSKHRKHLEIYCRTDQECICYPCTMDEHKNHDTVTVVAERTEKARVLGETQRNLEQRIQEREKKLQELRETVNSYKRSAQTAVEDSKRIFTELIRSIERRRSEVTQLIRDQEKTAVSRAEGVLKCLEQEIEDLRRRDNELEQFLHTDNHIHFLKSFQCLSAPPESTVSHDITFSSLVSFDHVRKSVCQLKEKLEIFCRDEIEKISRGVSYITIVPDEPMREEFLQYFRQFTLDLNTVNKYIRLSDENTTATNTDTVHLYPDHPDRFCGYLQVLCRECVCERCYWEVEWSGNVGISVSYKSISRKGKGNECWFGRNDQSWRFYCSDSKCSFWHNNKRCDLPVVSSSCRIGVYVDIRAGMLSFYSVSDTMTLIHRVQARFPHPLYPGLTVCDKSKVKVCRITKA</sequence>
<reference evidence="11 12" key="1">
    <citation type="journal article" date="2019" name="Mol. Ecol. Resour.">
        <title>Chromosome-level genome assembly of Triplophysa tibetana, a fish adapted to the harsh high-altitude environment of the Tibetan Plateau.</title>
        <authorList>
            <person name="Yang X."/>
            <person name="Liu H."/>
            <person name="Ma Z."/>
            <person name="Zou Y."/>
            <person name="Zou M."/>
            <person name="Mao Y."/>
            <person name="Li X."/>
            <person name="Wang H."/>
            <person name="Chen T."/>
            <person name="Wang W."/>
            <person name="Yang R."/>
        </authorList>
    </citation>
    <scope>NUCLEOTIDE SEQUENCE [LARGE SCALE GENOMIC DNA]</scope>
    <source>
        <strain evidence="11">TTIB1903HZAU</strain>
        <tissue evidence="11">Muscle</tissue>
    </source>
</reference>
<dbReference type="SUPFAM" id="SSF49899">
    <property type="entry name" value="Concanavalin A-like lectins/glucanases"/>
    <property type="match status" value="1"/>
</dbReference>
<keyword evidence="5" id="KW-0391">Immunity</keyword>
<evidence type="ECO:0000256" key="6">
    <source>
        <dbReference type="PROSITE-ProRule" id="PRU00024"/>
    </source>
</evidence>
<keyword evidence="11" id="KW-0436">Ligase</keyword>
<protein>
    <submittedName>
        <fullName evidence="11">E3 ubiquitin/ISG15 ligase TRIM25</fullName>
    </submittedName>
</protein>
<dbReference type="SUPFAM" id="SSF57845">
    <property type="entry name" value="B-box zinc-binding domain"/>
    <property type="match status" value="1"/>
</dbReference>
<evidence type="ECO:0000259" key="8">
    <source>
        <dbReference type="PROSITE" id="PS50089"/>
    </source>
</evidence>
<organism evidence="11 12">
    <name type="scientific">Triplophysa tibetana</name>
    <dbReference type="NCBI Taxonomy" id="1572043"/>
    <lineage>
        <taxon>Eukaryota</taxon>
        <taxon>Metazoa</taxon>
        <taxon>Chordata</taxon>
        <taxon>Craniata</taxon>
        <taxon>Vertebrata</taxon>
        <taxon>Euteleostomi</taxon>
        <taxon>Actinopterygii</taxon>
        <taxon>Neopterygii</taxon>
        <taxon>Teleostei</taxon>
        <taxon>Ostariophysi</taxon>
        <taxon>Cypriniformes</taxon>
        <taxon>Nemacheilidae</taxon>
        <taxon>Triplophysa</taxon>
    </lineage>
</organism>
<dbReference type="InterPro" id="IPR058030">
    <property type="entry name" value="TRIM8/14/16/25/29/45/65_CC"/>
</dbReference>
<dbReference type="CDD" id="cd19769">
    <property type="entry name" value="Bbox2_TRIM16-like"/>
    <property type="match status" value="1"/>
</dbReference>
<dbReference type="SMART" id="SM00336">
    <property type="entry name" value="BBOX"/>
    <property type="match status" value="1"/>
</dbReference>
<dbReference type="Pfam" id="PF13765">
    <property type="entry name" value="PRY"/>
    <property type="match status" value="1"/>
</dbReference>
<proteinExistence type="predicted"/>
<dbReference type="InterPro" id="IPR043136">
    <property type="entry name" value="B30.2/SPRY_sf"/>
</dbReference>
<dbReference type="GO" id="GO:0005737">
    <property type="term" value="C:cytoplasm"/>
    <property type="evidence" value="ECO:0007669"/>
    <property type="project" value="UniProtKB-ARBA"/>
</dbReference>
<dbReference type="InterPro" id="IPR001841">
    <property type="entry name" value="Znf_RING"/>
</dbReference>
<dbReference type="InterPro" id="IPR013320">
    <property type="entry name" value="ConA-like_dom_sf"/>
</dbReference>
<dbReference type="GO" id="GO:0016874">
    <property type="term" value="F:ligase activity"/>
    <property type="evidence" value="ECO:0007669"/>
    <property type="project" value="UniProtKB-KW"/>
</dbReference>
<dbReference type="InterPro" id="IPR051051">
    <property type="entry name" value="E3_ubiq-ligase_TRIM/RNF"/>
</dbReference>
<evidence type="ECO:0000313" key="12">
    <source>
        <dbReference type="Proteomes" id="UP000324632"/>
    </source>
</evidence>
<dbReference type="InterPro" id="IPR003879">
    <property type="entry name" value="Butyrophylin_SPRY"/>
</dbReference>
<dbReference type="PRINTS" id="PR01407">
    <property type="entry name" value="BUTYPHLNCDUF"/>
</dbReference>
<dbReference type="InterPro" id="IPR006574">
    <property type="entry name" value="PRY"/>
</dbReference>
<dbReference type="InterPro" id="IPR001870">
    <property type="entry name" value="B30.2/SPRY"/>
</dbReference>
<dbReference type="Pfam" id="PF25600">
    <property type="entry name" value="TRIM_CC"/>
    <property type="match status" value="1"/>
</dbReference>
<evidence type="ECO:0000256" key="7">
    <source>
        <dbReference type="SAM" id="Coils"/>
    </source>
</evidence>
<keyword evidence="2" id="KW-0479">Metal-binding</keyword>
<keyword evidence="12" id="KW-1185">Reference proteome</keyword>
<accession>A0A5A9N9E1</accession>
<keyword evidence="3 6" id="KW-0863">Zinc-finger</keyword>
<evidence type="ECO:0000256" key="4">
    <source>
        <dbReference type="ARBA" id="ARBA00022833"/>
    </source>
</evidence>
<feature type="coiled-coil region" evidence="7">
    <location>
        <begin position="202"/>
        <end position="294"/>
    </location>
</feature>
<dbReference type="CDD" id="cd16040">
    <property type="entry name" value="SPRY_PRY_SNTX"/>
    <property type="match status" value="1"/>
</dbReference>
<dbReference type="InterPro" id="IPR000315">
    <property type="entry name" value="Znf_B-box"/>
</dbReference>
<dbReference type="Gene3D" id="4.10.830.40">
    <property type="match status" value="1"/>
</dbReference>
<evidence type="ECO:0000313" key="11">
    <source>
        <dbReference type="EMBL" id="KAA0704917.1"/>
    </source>
</evidence>
<dbReference type="Gene3D" id="2.60.120.920">
    <property type="match status" value="1"/>
</dbReference>
<dbReference type="Pfam" id="PF15227">
    <property type="entry name" value="zf-C3HC4_4"/>
    <property type="match status" value="1"/>
</dbReference>
<dbReference type="GO" id="GO:0008270">
    <property type="term" value="F:zinc ion binding"/>
    <property type="evidence" value="ECO:0007669"/>
    <property type="project" value="UniProtKB-KW"/>
</dbReference>
<dbReference type="PROSITE" id="PS00518">
    <property type="entry name" value="ZF_RING_1"/>
    <property type="match status" value="1"/>
</dbReference>
<dbReference type="AlphaFoldDB" id="A0A5A9N9E1"/>
<dbReference type="Proteomes" id="UP000324632">
    <property type="component" value="Chromosome 22"/>
</dbReference>
<dbReference type="GO" id="GO:0045087">
    <property type="term" value="P:innate immune response"/>
    <property type="evidence" value="ECO:0007669"/>
    <property type="project" value="UniProtKB-KW"/>
</dbReference>
<keyword evidence="4" id="KW-0862">Zinc</keyword>
<dbReference type="Gene3D" id="3.30.160.60">
    <property type="entry name" value="Classic Zinc Finger"/>
    <property type="match status" value="1"/>
</dbReference>
<keyword evidence="1" id="KW-0399">Innate immunity</keyword>
<evidence type="ECO:0000256" key="2">
    <source>
        <dbReference type="ARBA" id="ARBA00022723"/>
    </source>
</evidence>
<dbReference type="SMART" id="SM00184">
    <property type="entry name" value="RING"/>
    <property type="match status" value="1"/>
</dbReference>
<evidence type="ECO:0000259" key="9">
    <source>
        <dbReference type="PROSITE" id="PS50119"/>
    </source>
</evidence>
<name>A0A5A9N9E1_9TELE</name>
<feature type="domain" description="B30.2/SPRY" evidence="10">
    <location>
        <begin position="361"/>
        <end position="553"/>
    </location>
</feature>
<dbReference type="Gene3D" id="3.30.40.10">
    <property type="entry name" value="Zinc/RING finger domain, C3HC4 (zinc finger)"/>
    <property type="match status" value="1"/>
</dbReference>
<evidence type="ECO:0000259" key="10">
    <source>
        <dbReference type="PROSITE" id="PS50188"/>
    </source>
</evidence>
<evidence type="ECO:0000256" key="5">
    <source>
        <dbReference type="ARBA" id="ARBA00022859"/>
    </source>
</evidence>
<dbReference type="InterPro" id="IPR017907">
    <property type="entry name" value="Znf_RING_CS"/>
</dbReference>
<feature type="domain" description="B box-type" evidence="9">
    <location>
        <begin position="147"/>
        <end position="187"/>
    </location>
</feature>
<dbReference type="SMART" id="SM00449">
    <property type="entry name" value="SPRY"/>
    <property type="match status" value="1"/>
</dbReference>
<dbReference type="EMBL" id="SOYY01000022">
    <property type="protein sequence ID" value="KAA0704917.1"/>
    <property type="molecule type" value="Genomic_DNA"/>
</dbReference>
<dbReference type="Pfam" id="PF00622">
    <property type="entry name" value="SPRY"/>
    <property type="match status" value="1"/>
</dbReference>
<dbReference type="PANTHER" id="PTHR25465:SF5">
    <property type="entry name" value="E3 UBIQUITIN_ISG15 LIGASE TRIM25-RELATED"/>
    <property type="match status" value="1"/>
</dbReference>
<dbReference type="SMART" id="SM00589">
    <property type="entry name" value="PRY"/>
    <property type="match status" value="1"/>
</dbReference>
<keyword evidence="7" id="KW-0175">Coiled coil</keyword>
<comment type="caution">
    <text evidence="11">The sequence shown here is derived from an EMBL/GenBank/DDBJ whole genome shotgun (WGS) entry which is preliminary data.</text>
</comment>
<gene>
    <name evidence="11" type="ORF">E1301_Tti000768</name>
</gene>
<dbReference type="Pfam" id="PF00643">
    <property type="entry name" value="zf-B_box"/>
    <property type="match status" value="1"/>
</dbReference>
<dbReference type="InterPro" id="IPR013083">
    <property type="entry name" value="Znf_RING/FYVE/PHD"/>
</dbReference>